<reference evidence="3 4" key="1">
    <citation type="submission" date="2019-02" db="EMBL/GenBank/DDBJ databases">
        <title>Kribbella capetownensis sp. nov. and Kribbella speibonae sp. nov., isolated from soil.</title>
        <authorList>
            <person name="Curtis S.M."/>
            <person name="Norton I."/>
            <person name="Everest G.J."/>
            <person name="Meyers P.R."/>
        </authorList>
    </citation>
    <scope>NUCLEOTIDE SEQUENCE [LARGE SCALE GENOMIC DNA]</scope>
    <source>
        <strain evidence="3 4">YM53</strain>
    </source>
</reference>
<sequence length="225" mass="23885">MVRRTLALLAAVIAVAAVGAAPADAGGPTSVLLSAPPRVTAVGYDDRAYEELQRLTQVAGSKPAVGDERHDAGAFIRAAWMIHDMSVWRLDIIYPNVEGGPWIATTETLDGKTMPAQPTWHTSTDPAALLKLLGSLKLLPSQQEQPGSYGGPTSMDWNLQPAPVPATEPVQTTAPVAPPQAQTASTGVLTGWRWIIPGVLIGALVAVLAIRLLPKRRNWQLIDAE</sequence>
<dbReference type="EMBL" id="SJKD01000003">
    <property type="protein sequence ID" value="TCC49803.1"/>
    <property type="molecule type" value="Genomic_DNA"/>
</dbReference>
<dbReference type="Proteomes" id="UP000293342">
    <property type="component" value="Unassembled WGS sequence"/>
</dbReference>
<keyword evidence="1" id="KW-1133">Transmembrane helix</keyword>
<dbReference type="AlphaFoldDB" id="A0A4R0JR22"/>
<keyword evidence="1" id="KW-0472">Membrane</keyword>
<name>A0A4R0JR22_9ACTN</name>
<feature type="transmembrane region" description="Helical" evidence="1">
    <location>
        <begin position="192"/>
        <end position="213"/>
    </location>
</feature>
<accession>A0A4R0JR22</accession>
<protein>
    <submittedName>
        <fullName evidence="3">Uncharacterized protein</fullName>
    </submittedName>
</protein>
<keyword evidence="1" id="KW-0812">Transmembrane</keyword>
<keyword evidence="2" id="KW-0732">Signal</keyword>
<evidence type="ECO:0000256" key="2">
    <source>
        <dbReference type="SAM" id="SignalP"/>
    </source>
</evidence>
<feature type="chain" id="PRO_5039278084" evidence="2">
    <location>
        <begin position="26"/>
        <end position="225"/>
    </location>
</feature>
<dbReference type="OrthoDB" id="3698271at2"/>
<organism evidence="3 4">
    <name type="scientific">Kribbella capetownensis</name>
    <dbReference type="NCBI Taxonomy" id="1572659"/>
    <lineage>
        <taxon>Bacteria</taxon>
        <taxon>Bacillati</taxon>
        <taxon>Actinomycetota</taxon>
        <taxon>Actinomycetes</taxon>
        <taxon>Propionibacteriales</taxon>
        <taxon>Kribbellaceae</taxon>
        <taxon>Kribbella</taxon>
    </lineage>
</organism>
<feature type="signal peptide" evidence="2">
    <location>
        <begin position="1"/>
        <end position="25"/>
    </location>
</feature>
<evidence type="ECO:0000313" key="3">
    <source>
        <dbReference type="EMBL" id="TCC49803.1"/>
    </source>
</evidence>
<gene>
    <name evidence="3" type="ORF">E0H75_15900</name>
</gene>
<comment type="caution">
    <text evidence="3">The sequence shown here is derived from an EMBL/GenBank/DDBJ whole genome shotgun (WGS) entry which is preliminary data.</text>
</comment>
<evidence type="ECO:0000256" key="1">
    <source>
        <dbReference type="SAM" id="Phobius"/>
    </source>
</evidence>
<proteinExistence type="predicted"/>
<dbReference type="RefSeq" id="WP_131514325.1">
    <property type="nucleotide sequence ID" value="NZ_SJKD01000003.1"/>
</dbReference>
<keyword evidence="4" id="KW-1185">Reference proteome</keyword>
<evidence type="ECO:0000313" key="4">
    <source>
        <dbReference type="Proteomes" id="UP000293342"/>
    </source>
</evidence>